<keyword evidence="2" id="KW-1185">Reference proteome</keyword>
<evidence type="ECO:0000313" key="1">
    <source>
        <dbReference type="EMBL" id="KAF2675876.1"/>
    </source>
</evidence>
<dbReference type="EMBL" id="MU005646">
    <property type="protein sequence ID" value="KAF2675876.1"/>
    <property type="molecule type" value="Genomic_DNA"/>
</dbReference>
<protein>
    <submittedName>
        <fullName evidence="1">Uncharacterized protein</fullName>
    </submittedName>
</protein>
<accession>A0A6G1ICE8</accession>
<name>A0A6G1ICE8_9PLEO</name>
<proteinExistence type="predicted"/>
<dbReference type="Proteomes" id="UP000799291">
    <property type="component" value="Unassembled WGS sequence"/>
</dbReference>
<reference evidence="1" key="1">
    <citation type="journal article" date="2020" name="Stud. Mycol.">
        <title>101 Dothideomycetes genomes: a test case for predicting lifestyles and emergence of pathogens.</title>
        <authorList>
            <person name="Haridas S."/>
            <person name="Albert R."/>
            <person name="Binder M."/>
            <person name="Bloem J."/>
            <person name="Labutti K."/>
            <person name="Salamov A."/>
            <person name="Andreopoulos B."/>
            <person name="Baker S."/>
            <person name="Barry K."/>
            <person name="Bills G."/>
            <person name="Bluhm B."/>
            <person name="Cannon C."/>
            <person name="Castanera R."/>
            <person name="Culley D."/>
            <person name="Daum C."/>
            <person name="Ezra D."/>
            <person name="Gonzalez J."/>
            <person name="Henrissat B."/>
            <person name="Kuo A."/>
            <person name="Liang C."/>
            <person name="Lipzen A."/>
            <person name="Lutzoni F."/>
            <person name="Magnuson J."/>
            <person name="Mondo S."/>
            <person name="Nolan M."/>
            <person name="Ohm R."/>
            <person name="Pangilinan J."/>
            <person name="Park H.-J."/>
            <person name="Ramirez L."/>
            <person name="Alfaro M."/>
            <person name="Sun H."/>
            <person name="Tritt A."/>
            <person name="Yoshinaga Y."/>
            <person name="Zwiers L.-H."/>
            <person name="Turgeon B."/>
            <person name="Goodwin S."/>
            <person name="Spatafora J."/>
            <person name="Crous P."/>
            <person name="Grigoriev I."/>
        </authorList>
    </citation>
    <scope>NUCLEOTIDE SEQUENCE</scope>
    <source>
        <strain evidence="1">CBS 122367</strain>
    </source>
</reference>
<evidence type="ECO:0000313" key="2">
    <source>
        <dbReference type="Proteomes" id="UP000799291"/>
    </source>
</evidence>
<sequence>MMPTNSSLGADYAFRRKKTSHEAMRNDPRPNLASCPLTFPSFSLRLFSACATRYVLGSAGMWL</sequence>
<dbReference type="AlphaFoldDB" id="A0A6G1ICE8"/>
<gene>
    <name evidence="1" type="ORF">K458DRAFT_425182</name>
</gene>
<organism evidence="1 2">
    <name type="scientific">Lentithecium fluviatile CBS 122367</name>
    <dbReference type="NCBI Taxonomy" id="1168545"/>
    <lineage>
        <taxon>Eukaryota</taxon>
        <taxon>Fungi</taxon>
        <taxon>Dikarya</taxon>
        <taxon>Ascomycota</taxon>
        <taxon>Pezizomycotina</taxon>
        <taxon>Dothideomycetes</taxon>
        <taxon>Pleosporomycetidae</taxon>
        <taxon>Pleosporales</taxon>
        <taxon>Massarineae</taxon>
        <taxon>Lentitheciaceae</taxon>
        <taxon>Lentithecium</taxon>
    </lineage>
</organism>